<reference evidence="8 9" key="1">
    <citation type="submission" date="2018-10" db="EMBL/GenBank/DDBJ databases">
        <authorList>
            <person name="Chen W.-M."/>
        </authorList>
    </citation>
    <scope>NUCLEOTIDE SEQUENCE [LARGE SCALE GENOMIC DNA]</scope>
    <source>
        <strain evidence="8 9">THS-13</strain>
    </source>
</reference>
<evidence type="ECO:0000313" key="9">
    <source>
        <dbReference type="Proteomes" id="UP000282106"/>
    </source>
</evidence>
<dbReference type="Pfam" id="PF01435">
    <property type="entry name" value="Peptidase_M48"/>
    <property type="match status" value="1"/>
</dbReference>
<dbReference type="GO" id="GO:0051603">
    <property type="term" value="P:proteolysis involved in protein catabolic process"/>
    <property type="evidence" value="ECO:0007669"/>
    <property type="project" value="TreeGrafter"/>
</dbReference>
<accession>A0A3N0V137</accession>
<keyword evidence="4 6" id="KW-0862">Zinc</keyword>
<proteinExistence type="inferred from homology"/>
<keyword evidence="2" id="KW-0479">Metal-binding</keyword>
<dbReference type="GO" id="GO:0016020">
    <property type="term" value="C:membrane"/>
    <property type="evidence" value="ECO:0007669"/>
    <property type="project" value="TreeGrafter"/>
</dbReference>
<dbReference type="EMBL" id="RJVO01000009">
    <property type="protein sequence ID" value="ROH86470.1"/>
    <property type="molecule type" value="Genomic_DNA"/>
</dbReference>
<keyword evidence="9" id="KW-1185">Reference proteome</keyword>
<evidence type="ECO:0000256" key="5">
    <source>
        <dbReference type="ARBA" id="ARBA00023049"/>
    </source>
</evidence>
<dbReference type="InterPro" id="IPR051156">
    <property type="entry name" value="Mito/Outer_Membr_Metalloprot"/>
</dbReference>
<dbReference type="Proteomes" id="UP000282106">
    <property type="component" value="Unassembled WGS sequence"/>
</dbReference>
<dbReference type="PANTHER" id="PTHR22726">
    <property type="entry name" value="METALLOENDOPEPTIDASE OMA1"/>
    <property type="match status" value="1"/>
</dbReference>
<keyword evidence="5 6" id="KW-0482">Metalloprotease</keyword>
<evidence type="ECO:0000256" key="6">
    <source>
        <dbReference type="RuleBase" id="RU003983"/>
    </source>
</evidence>
<dbReference type="GO" id="GO:0046872">
    <property type="term" value="F:metal ion binding"/>
    <property type="evidence" value="ECO:0007669"/>
    <property type="project" value="UniProtKB-KW"/>
</dbReference>
<gene>
    <name evidence="8" type="ORF">ED208_15655</name>
</gene>
<comment type="caution">
    <text evidence="8">The sequence shown here is derived from an EMBL/GenBank/DDBJ whole genome shotgun (WGS) entry which is preliminary data.</text>
</comment>
<dbReference type="RefSeq" id="WP_123212865.1">
    <property type="nucleotide sequence ID" value="NZ_RJVO01000009.1"/>
</dbReference>
<comment type="similarity">
    <text evidence="6">Belongs to the peptidase M48 family.</text>
</comment>
<dbReference type="PANTHER" id="PTHR22726:SF24">
    <property type="entry name" value="M48 FAMILY METALLOPEPTIDASE"/>
    <property type="match status" value="1"/>
</dbReference>
<protein>
    <submittedName>
        <fullName evidence="8">M48 family peptidase</fullName>
    </submittedName>
</protein>
<evidence type="ECO:0000256" key="1">
    <source>
        <dbReference type="ARBA" id="ARBA00022670"/>
    </source>
</evidence>
<feature type="domain" description="Peptidase M48" evidence="7">
    <location>
        <begin position="59"/>
        <end position="234"/>
    </location>
</feature>
<dbReference type="GO" id="GO:0004222">
    <property type="term" value="F:metalloendopeptidase activity"/>
    <property type="evidence" value="ECO:0007669"/>
    <property type="project" value="InterPro"/>
</dbReference>
<dbReference type="PROSITE" id="PS51257">
    <property type="entry name" value="PROKAR_LIPOPROTEIN"/>
    <property type="match status" value="1"/>
</dbReference>
<dbReference type="InterPro" id="IPR001915">
    <property type="entry name" value="Peptidase_M48"/>
</dbReference>
<comment type="cofactor">
    <cofactor evidence="6">
        <name>Zn(2+)</name>
        <dbReference type="ChEBI" id="CHEBI:29105"/>
    </cofactor>
    <text evidence="6">Binds 1 zinc ion per subunit.</text>
</comment>
<organism evidence="8 9">
    <name type="scientific">Stagnimonas aquatica</name>
    <dbReference type="NCBI Taxonomy" id="2689987"/>
    <lineage>
        <taxon>Bacteria</taxon>
        <taxon>Pseudomonadati</taxon>
        <taxon>Pseudomonadota</taxon>
        <taxon>Gammaproteobacteria</taxon>
        <taxon>Nevskiales</taxon>
        <taxon>Nevskiaceae</taxon>
        <taxon>Stagnimonas</taxon>
    </lineage>
</organism>
<dbReference type="CDD" id="cd07331">
    <property type="entry name" value="M48C_Oma1_like"/>
    <property type="match status" value="1"/>
</dbReference>
<evidence type="ECO:0000313" key="8">
    <source>
        <dbReference type="EMBL" id="ROH86470.1"/>
    </source>
</evidence>
<keyword evidence="3 6" id="KW-0378">Hydrolase</keyword>
<dbReference type="Gene3D" id="3.30.2010.10">
    <property type="entry name" value="Metalloproteases ('zincins'), catalytic domain"/>
    <property type="match status" value="1"/>
</dbReference>
<evidence type="ECO:0000256" key="4">
    <source>
        <dbReference type="ARBA" id="ARBA00022833"/>
    </source>
</evidence>
<dbReference type="InParanoid" id="A0A3N0V137"/>
<evidence type="ECO:0000256" key="3">
    <source>
        <dbReference type="ARBA" id="ARBA00022801"/>
    </source>
</evidence>
<evidence type="ECO:0000256" key="2">
    <source>
        <dbReference type="ARBA" id="ARBA00022723"/>
    </source>
</evidence>
<keyword evidence="1 6" id="KW-0645">Protease</keyword>
<dbReference type="AlphaFoldDB" id="A0A3N0V137"/>
<name>A0A3N0V137_9GAMM</name>
<evidence type="ECO:0000259" key="7">
    <source>
        <dbReference type="Pfam" id="PF01435"/>
    </source>
</evidence>
<sequence length="256" mass="27774">MRLRPLTTALVTGLLLVACATSPLGRRQLMLVSQSEVTEMGIASYRDMQKKTPATKDPKLSGYVNCVARKVTAEIPGNQQWEVTVFDSKDINAFALPGGKIGVYTGLLKAATNQDQLAAVIGHEVAHVLANHSAERMSDQMAAGFGAQVASIATGYDPQLFQMAGNVFFILPFSRTHESEADLLGLDLMAKAGFDPRQSIPLWQNMARLGGDKPAEFMSTHPSDETRIRQLSERLNVSMPIYEQARAAGKNPQCAP</sequence>